<evidence type="ECO:0000313" key="1">
    <source>
        <dbReference type="EMBL" id="CAB5393665.1"/>
    </source>
</evidence>
<comment type="caution">
    <text evidence="1">The sequence shown here is derived from an EMBL/GenBank/DDBJ whole genome shotgun (WGS) entry which is preliminary data.</text>
</comment>
<name>A0A915ZXG6_9GLOM</name>
<evidence type="ECO:0000313" key="2">
    <source>
        <dbReference type="Proteomes" id="UP000684084"/>
    </source>
</evidence>
<organism evidence="1 2">
    <name type="scientific">Rhizophagus irregularis</name>
    <dbReference type="NCBI Taxonomy" id="588596"/>
    <lineage>
        <taxon>Eukaryota</taxon>
        <taxon>Fungi</taxon>
        <taxon>Fungi incertae sedis</taxon>
        <taxon>Mucoromycota</taxon>
        <taxon>Glomeromycotina</taxon>
        <taxon>Glomeromycetes</taxon>
        <taxon>Glomerales</taxon>
        <taxon>Glomeraceae</taxon>
        <taxon>Rhizophagus</taxon>
    </lineage>
</organism>
<proteinExistence type="predicted"/>
<dbReference type="Proteomes" id="UP000684084">
    <property type="component" value="Unassembled WGS sequence"/>
</dbReference>
<reference evidence="1" key="1">
    <citation type="submission" date="2020-05" db="EMBL/GenBank/DDBJ databases">
        <authorList>
            <person name="Rincon C."/>
            <person name="Sanders R I."/>
            <person name="Robbins C."/>
            <person name="Chaturvedi A."/>
        </authorList>
    </citation>
    <scope>NUCLEOTIDE SEQUENCE</scope>
    <source>
        <strain evidence="1">CHB12</strain>
    </source>
</reference>
<dbReference type="AlphaFoldDB" id="A0A915ZXG6"/>
<dbReference type="EMBL" id="CAGKOT010000084">
    <property type="protein sequence ID" value="CAB5393665.1"/>
    <property type="molecule type" value="Genomic_DNA"/>
</dbReference>
<accession>A0A915ZXG6</accession>
<gene>
    <name evidence="1" type="ORF">CHRIB12_LOCUS22958</name>
</gene>
<sequence>MKYQKDGEINKNQQTIQTVMRVHKHKDNRQKELHKILTDWIIDDLQPLYVIQSPSFRRLISELDPAFIMLDEKGIKKVIGNSYNYILPALIKKIKLEAKNVLLTTDM</sequence>
<protein>
    <submittedName>
        <fullName evidence="1">Uncharacterized protein</fullName>
    </submittedName>
</protein>
<dbReference type="OrthoDB" id="2432125at2759"/>